<gene>
    <name evidence="1" type="ORF">Y10_30260</name>
</gene>
<proteinExistence type="predicted"/>
<dbReference type="InterPro" id="IPR019861">
    <property type="entry name" value="PorP/SprF_Bacteroidetes"/>
</dbReference>
<accession>A0ABQ5MMS7</accession>
<dbReference type="EMBL" id="BRVO01000004">
    <property type="protein sequence ID" value="GLB50658.1"/>
    <property type="molecule type" value="Genomic_DNA"/>
</dbReference>
<comment type="caution">
    <text evidence="1">The sequence shown here is derived from an EMBL/GenBank/DDBJ whole genome shotgun (WGS) entry which is preliminary data.</text>
</comment>
<name>A0ABQ5MMS7_9FLAO</name>
<evidence type="ECO:0000313" key="1">
    <source>
        <dbReference type="EMBL" id="GLB50658.1"/>
    </source>
</evidence>
<organism evidence="1 2">
    <name type="scientific">Neptunitalea lumnitzerae</name>
    <dbReference type="NCBI Taxonomy" id="2965509"/>
    <lineage>
        <taxon>Bacteria</taxon>
        <taxon>Pseudomonadati</taxon>
        <taxon>Bacteroidota</taxon>
        <taxon>Flavobacteriia</taxon>
        <taxon>Flavobacteriales</taxon>
        <taxon>Flavobacteriaceae</taxon>
        <taxon>Neptunitalea</taxon>
    </lineage>
</organism>
<protein>
    <submittedName>
        <fullName evidence="1">Membrane protein</fullName>
    </submittedName>
</protein>
<evidence type="ECO:0000313" key="2">
    <source>
        <dbReference type="Proteomes" id="UP001143543"/>
    </source>
</evidence>
<sequence>MTNRTMNLKKYFFLLLLTSFSGYLYSQEGLPVYLDYLTDNYYLVHPAMAGAGSGTKVRLTARQQWFGIEDAPALQTLSVNSRMGERSAIGAMIINDRNGYHSQTGMKVTYAHHISLDQRSRYLNQLSFGASVSIFQGRLDESEFFNYNGTTDNNIIGSDQTSTEPNVDIGMAYAVSDFFIQFSVHNVLEVSRDLYSELEPTNRRRFILSGGYTFGETEWSFQPSMLFQHVSSTGESNIDLNMLAFREMEFGRIWGGLSYRSSLDGAEYVLGQATNEQKLQLLSPLLGVNYDNFMFGYTYSYQMGDIKFQNGGYHQLTLGLTFGEEKQAYHCNCPFAQ</sequence>
<dbReference type="Proteomes" id="UP001143543">
    <property type="component" value="Unassembled WGS sequence"/>
</dbReference>
<dbReference type="NCBIfam" id="TIGR03519">
    <property type="entry name" value="T9SS_PorP_fam"/>
    <property type="match status" value="1"/>
</dbReference>
<keyword evidence="2" id="KW-1185">Reference proteome</keyword>
<reference evidence="1" key="1">
    <citation type="submission" date="2022-07" db="EMBL/GenBank/DDBJ databases">
        <title>Taxonomy of Novel Oxalotrophic and Methylotrophic Bacteria.</title>
        <authorList>
            <person name="Sahin N."/>
            <person name="Tani A."/>
        </authorList>
    </citation>
    <scope>NUCLEOTIDE SEQUENCE</scope>
    <source>
        <strain evidence="1">Y10</strain>
    </source>
</reference>
<dbReference type="Pfam" id="PF11751">
    <property type="entry name" value="PorP_SprF"/>
    <property type="match status" value="1"/>
</dbReference>